<dbReference type="PANTHER" id="PTHR35457">
    <property type="entry name" value="HEME A SYNTHASE"/>
    <property type="match status" value="1"/>
</dbReference>
<keyword evidence="2" id="KW-1003">Cell membrane</keyword>
<organism evidence="14 15">
    <name type="scientific">Streptomyces hoynatensis</name>
    <dbReference type="NCBI Taxonomy" id="1141874"/>
    <lineage>
        <taxon>Bacteria</taxon>
        <taxon>Bacillati</taxon>
        <taxon>Actinomycetota</taxon>
        <taxon>Actinomycetes</taxon>
        <taxon>Kitasatosporales</taxon>
        <taxon>Streptomycetaceae</taxon>
        <taxon>Streptomyces</taxon>
    </lineage>
</organism>
<evidence type="ECO:0000256" key="1">
    <source>
        <dbReference type="ARBA" id="ARBA00004141"/>
    </source>
</evidence>
<feature type="transmembrane region" description="Helical" evidence="13">
    <location>
        <begin position="78"/>
        <end position="97"/>
    </location>
</feature>
<keyword evidence="3 13" id="KW-0812">Transmembrane</keyword>
<dbReference type="EMBL" id="RBAL01000006">
    <property type="protein sequence ID" value="RKN42526.1"/>
    <property type="molecule type" value="Genomic_DNA"/>
</dbReference>
<feature type="region of interest" description="Disordered" evidence="12">
    <location>
        <begin position="306"/>
        <end position="329"/>
    </location>
</feature>
<evidence type="ECO:0000313" key="15">
    <source>
        <dbReference type="Proteomes" id="UP000272474"/>
    </source>
</evidence>
<dbReference type="GO" id="GO:0016020">
    <property type="term" value="C:membrane"/>
    <property type="evidence" value="ECO:0007669"/>
    <property type="project" value="UniProtKB-SubCell"/>
</dbReference>
<keyword evidence="10" id="KW-1015">Disulfide bond</keyword>
<evidence type="ECO:0000256" key="9">
    <source>
        <dbReference type="ARBA" id="ARBA00023136"/>
    </source>
</evidence>
<dbReference type="AlphaFoldDB" id="A0A3A9Z5D8"/>
<accession>A0A3A9Z5D8</accession>
<dbReference type="GO" id="GO:0006784">
    <property type="term" value="P:heme A biosynthetic process"/>
    <property type="evidence" value="ECO:0007669"/>
    <property type="project" value="InterPro"/>
</dbReference>
<evidence type="ECO:0000256" key="8">
    <source>
        <dbReference type="ARBA" id="ARBA00023133"/>
    </source>
</evidence>
<dbReference type="InterPro" id="IPR050450">
    <property type="entry name" value="COX15/CtaA_HemeA_synthase"/>
</dbReference>
<dbReference type="GO" id="GO:0016491">
    <property type="term" value="F:oxidoreductase activity"/>
    <property type="evidence" value="ECO:0007669"/>
    <property type="project" value="UniProtKB-KW"/>
</dbReference>
<dbReference type="Proteomes" id="UP000272474">
    <property type="component" value="Unassembled WGS sequence"/>
</dbReference>
<dbReference type="GO" id="GO:0046872">
    <property type="term" value="F:metal ion binding"/>
    <property type="evidence" value="ECO:0007669"/>
    <property type="project" value="UniProtKB-KW"/>
</dbReference>
<keyword evidence="9 13" id="KW-0472">Membrane</keyword>
<keyword evidence="5 13" id="KW-1133">Transmembrane helix</keyword>
<evidence type="ECO:0000256" key="6">
    <source>
        <dbReference type="ARBA" id="ARBA00023002"/>
    </source>
</evidence>
<feature type="transmembrane region" description="Helical" evidence="13">
    <location>
        <begin position="276"/>
        <end position="296"/>
    </location>
</feature>
<evidence type="ECO:0000256" key="5">
    <source>
        <dbReference type="ARBA" id="ARBA00022989"/>
    </source>
</evidence>
<dbReference type="Pfam" id="PF02628">
    <property type="entry name" value="COX15-CtaA"/>
    <property type="match status" value="1"/>
</dbReference>
<keyword evidence="4" id="KW-0479">Metal-binding</keyword>
<evidence type="ECO:0000256" key="3">
    <source>
        <dbReference type="ARBA" id="ARBA00022692"/>
    </source>
</evidence>
<evidence type="ECO:0000256" key="10">
    <source>
        <dbReference type="ARBA" id="ARBA00023157"/>
    </source>
</evidence>
<keyword evidence="8" id="KW-0350">Heme biosynthesis</keyword>
<proteinExistence type="predicted"/>
<protein>
    <submittedName>
        <fullName evidence="14">Heme A synthase</fullName>
    </submittedName>
</protein>
<feature type="transmembrane region" description="Helical" evidence="13">
    <location>
        <begin position="133"/>
        <end position="153"/>
    </location>
</feature>
<evidence type="ECO:0000256" key="4">
    <source>
        <dbReference type="ARBA" id="ARBA00022723"/>
    </source>
</evidence>
<evidence type="ECO:0000256" key="13">
    <source>
        <dbReference type="SAM" id="Phobius"/>
    </source>
</evidence>
<feature type="transmembrane region" description="Helical" evidence="13">
    <location>
        <begin position="221"/>
        <end position="240"/>
    </location>
</feature>
<dbReference type="OrthoDB" id="5241540at2"/>
<keyword evidence="6" id="KW-0560">Oxidoreductase</keyword>
<feature type="transmembrane region" description="Helical" evidence="13">
    <location>
        <begin position="109"/>
        <end position="127"/>
    </location>
</feature>
<gene>
    <name evidence="14" type="ORF">D7294_13425</name>
</gene>
<sequence length="329" mass="34445">MRNPLAFIAGHWTPAPRTVRRAAAAALVIAVVIIVTGGAVRLTGSGLGCETWPRCSDDSLTPTGERGVHGAIEFGNRMLTYVVTAAAVWVTVAARSAKPRRRSLTRLGWLQFWVVMSNGVIGGITVLTDLNPYIVAAHFLAAISLLTVAVVTWQRTAEGDEAPRPLVGAPVRRGVLALAVLAAALLVVGTAVTGSGKHAGDSSDIDRMPFDWTLITRTHSALAWLVVLGTLALVAVLRLADAPAGPRARARDLLLVLLGQGVIGYVQYFLDEPELLVGIHLFGASLVWIAVLRLLLSTRDRGPVPASAAAEPAPVSAGARPAPTAVTTA</sequence>
<dbReference type="InterPro" id="IPR003780">
    <property type="entry name" value="COX15/CtaA_fam"/>
</dbReference>
<comment type="subcellular location">
    <subcellularLocation>
        <location evidence="1">Membrane</location>
        <topology evidence="1">Multi-pass membrane protein</topology>
    </subcellularLocation>
</comment>
<evidence type="ECO:0000256" key="12">
    <source>
        <dbReference type="SAM" id="MobiDB-lite"/>
    </source>
</evidence>
<feature type="compositionally biased region" description="Low complexity" evidence="12">
    <location>
        <begin position="306"/>
        <end position="319"/>
    </location>
</feature>
<evidence type="ECO:0000256" key="11">
    <source>
        <dbReference type="ARBA" id="ARBA00023444"/>
    </source>
</evidence>
<feature type="transmembrane region" description="Helical" evidence="13">
    <location>
        <begin position="21"/>
        <end position="40"/>
    </location>
</feature>
<evidence type="ECO:0000256" key="7">
    <source>
        <dbReference type="ARBA" id="ARBA00023004"/>
    </source>
</evidence>
<keyword evidence="7" id="KW-0408">Iron</keyword>
<evidence type="ECO:0000313" key="14">
    <source>
        <dbReference type="EMBL" id="RKN42526.1"/>
    </source>
</evidence>
<comment type="caution">
    <text evidence="14">The sequence shown here is derived from an EMBL/GenBank/DDBJ whole genome shotgun (WGS) entry which is preliminary data.</text>
</comment>
<feature type="transmembrane region" description="Helical" evidence="13">
    <location>
        <begin position="252"/>
        <end position="270"/>
    </location>
</feature>
<name>A0A3A9Z5D8_9ACTN</name>
<keyword evidence="15" id="KW-1185">Reference proteome</keyword>
<feature type="transmembrane region" description="Helical" evidence="13">
    <location>
        <begin position="174"/>
        <end position="194"/>
    </location>
</feature>
<dbReference type="PANTHER" id="PTHR35457:SF1">
    <property type="entry name" value="HEME A SYNTHASE"/>
    <property type="match status" value="1"/>
</dbReference>
<reference evidence="14 15" key="1">
    <citation type="journal article" date="2014" name="Int. J. Syst. Evol. Microbiol.">
        <title>Streptomyces hoynatensis sp. nov., isolated from deep marine sediment.</title>
        <authorList>
            <person name="Veyisoglu A."/>
            <person name="Sahin N."/>
        </authorList>
    </citation>
    <scope>NUCLEOTIDE SEQUENCE [LARGE SCALE GENOMIC DNA]</scope>
    <source>
        <strain evidence="14 15">KCTC 29097</strain>
    </source>
</reference>
<comment type="pathway">
    <text evidence="11">Porphyrin-containing compound metabolism.</text>
</comment>
<evidence type="ECO:0000256" key="2">
    <source>
        <dbReference type="ARBA" id="ARBA00022475"/>
    </source>
</evidence>